<dbReference type="SUPFAM" id="SSF53218">
    <property type="entry name" value="Molybdenum cofactor biosynthesis proteins"/>
    <property type="match status" value="2"/>
</dbReference>
<dbReference type="CDD" id="cd00886">
    <property type="entry name" value="MogA_MoaB"/>
    <property type="match status" value="1"/>
</dbReference>
<dbReference type="InterPro" id="IPR005110">
    <property type="entry name" value="MoeA_linker/N"/>
</dbReference>
<feature type="region of interest" description="Disordered" evidence="5">
    <location>
        <begin position="1118"/>
        <end position="1159"/>
    </location>
</feature>
<feature type="compositionally biased region" description="Low complexity" evidence="5">
    <location>
        <begin position="233"/>
        <end position="244"/>
    </location>
</feature>
<evidence type="ECO:0000256" key="3">
    <source>
        <dbReference type="ARBA" id="ARBA00008339"/>
    </source>
</evidence>
<comment type="pathway">
    <text evidence="1">Cofactor biosynthesis; molybdopterin biosynthesis.</text>
</comment>
<evidence type="ECO:0000256" key="1">
    <source>
        <dbReference type="ARBA" id="ARBA00005046"/>
    </source>
</evidence>
<dbReference type="FunFam" id="2.170.190.11:FF:000002">
    <property type="entry name" value="Molybdopterin molybdenumtransferase"/>
    <property type="match status" value="1"/>
</dbReference>
<feature type="region of interest" description="Disordered" evidence="5">
    <location>
        <begin position="1178"/>
        <end position="1277"/>
    </location>
</feature>
<sequence length="1277" mass="138416">MAVRIGPLARNCTKMSQTLKAAILVVSTTASQDPTTDAAGNTLRSVFDGDGASRWKVVETKIVPDSVALIQRQLMLWTDAADPVNLIVTTGGTGFAVSDQTPEAVSALLHKQAPGLVHGMLAASLIAMMSRPVAGVRNGTMLITLPGSPKGAKENLQAVIKLLPHACIQAAGADSRSIHSGGVEKLEKDAGVGQASGHSHSHGHTHAHSHGQGHSHSHGHDHGHGALVRHTNPNDNPLSNDPSLGPTRRHRESPYTMLSVEDALALIHEHTPAPVVVSAKTDTALVGATLAEDVKATENVPAFRASIVDGYAVVVPKDGNMKGIFPVTAVSHAAPGEAKELKEGQIARITTGAPLPPGATSVIMVEDTVLKSRTEDGEEEKEVEILAGDVKTGENVREVGSDVKKGSVILQKGEQVSAVGGEIGLMAAVGASQVQIYHRPVVGVLSTGDEIINHDRPGALRLGEVRDTNRPTLISAVRDWGYEVVDLGIASDKPGTLEETLRDGMRRADLIITTGGVSMGELDLLKPTIERSLGGTIHFGRVNMKPGKPTTFATVPGKNNEGERVSKVIFSLPGNPASALVTFHLFVLPSLHAMSGISPAGLSRVPVTLSHDFNLDPGRPEYHRAIVTVGRDGTLSALSTGGQRSSRVGSLKGANALLCLPKGTELLQKGTKVEALLMSNVDMCHFDYRKFDSCGDYGIEISRICDDALWRAGIEGELRICVPRILERSLEWSGLDHHEPPKPALFRGYDGYYYELDYSRPLNSFNPDDFAPYLSFRGFIAQIPELLGIADQFSAAHMKQGPFMVFQKSLEQCTWSQLRKALPFTYKGEFENGCTLGVQSALERLNISDGITKYDRDQVFHAMQHEPHLRVVYNTLFKPRGMPLGYFGTVIVDGCRKARHQLWTPKAEVVRNSVRQDSDCSDDSALTTLTRTPELSDVDLAAPKSPTQVPEFLVATSYDGSTPSHPRPDDRHVLHANRGGQHAAAIKLALSAISPSRTAKRSSNVTTKARGSVTQVMATGHLPYQLKQNELEIATAQECAVVVGANNTVMPGHEARHEQRNVAEWMERPRRMAIAEQERGKQIRHFRPLTQGPESSNAAKSGHNKFAMTASAALADHSRAAKVGEKRKSVFEQQPVPEQKRQRLDSWQGSGDGNPSQVPYYKAERAFQWKVLERPEYERTHRASGAGVTREQHALVQQPQDVQQSQNSQQPSAERRSSRARGQGPQYVESVFIPDDSDEEMKEQEPAQNAAQSPTHLDPSTVRRLQDSGLLGRSRRR</sequence>
<dbReference type="Gene3D" id="2.40.340.10">
    <property type="entry name" value="MoeA, C-terminal, domain IV"/>
    <property type="match status" value="1"/>
</dbReference>
<comment type="caution">
    <text evidence="7">The sequence shown here is derived from an EMBL/GenBank/DDBJ whole genome shotgun (WGS) entry which is preliminary data.</text>
</comment>
<comment type="similarity">
    <text evidence="2">In the N-terminal section; belongs to the MoaB/Mog family.</text>
</comment>
<keyword evidence="4" id="KW-0501">Molybdenum cofactor biosynthesis</keyword>
<dbReference type="Pfam" id="PF03453">
    <property type="entry name" value="MoeA_N"/>
    <property type="match status" value="1"/>
</dbReference>
<dbReference type="PROSITE" id="PS01078">
    <property type="entry name" value="MOCF_BIOSYNTHESIS_1"/>
    <property type="match status" value="1"/>
</dbReference>
<dbReference type="CDD" id="cd00887">
    <property type="entry name" value="MoeA"/>
    <property type="match status" value="1"/>
</dbReference>
<dbReference type="InterPro" id="IPR036135">
    <property type="entry name" value="MoeA_linker/N_sf"/>
</dbReference>
<evidence type="ECO:0000313" key="8">
    <source>
        <dbReference type="Proteomes" id="UP001265746"/>
    </source>
</evidence>
<keyword evidence="8" id="KW-1185">Reference proteome</keyword>
<dbReference type="NCBIfam" id="TIGR00177">
    <property type="entry name" value="molyb_syn"/>
    <property type="match status" value="1"/>
</dbReference>
<dbReference type="FunFam" id="2.40.340.10:FF:000004">
    <property type="entry name" value="Molybdopterin molybdenumtransferase"/>
    <property type="match status" value="1"/>
</dbReference>
<dbReference type="SUPFAM" id="SSF63882">
    <property type="entry name" value="MoeA N-terminal region -like"/>
    <property type="match status" value="1"/>
</dbReference>
<dbReference type="GO" id="GO:0006777">
    <property type="term" value="P:Mo-molybdopterin cofactor biosynthetic process"/>
    <property type="evidence" value="ECO:0007669"/>
    <property type="project" value="UniProtKB-KW"/>
</dbReference>
<evidence type="ECO:0000313" key="7">
    <source>
        <dbReference type="EMBL" id="KAK2613847.1"/>
    </source>
</evidence>
<feature type="compositionally biased region" description="Polar residues" evidence="5">
    <location>
        <begin position="1246"/>
        <end position="1255"/>
    </location>
</feature>
<feature type="compositionally biased region" description="Basic residues" evidence="5">
    <location>
        <begin position="199"/>
        <end position="217"/>
    </location>
</feature>
<evidence type="ECO:0000259" key="6">
    <source>
        <dbReference type="SMART" id="SM00852"/>
    </source>
</evidence>
<feature type="region of interest" description="Disordered" evidence="5">
    <location>
        <begin position="186"/>
        <end position="252"/>
    </location>
</feature>
<feature type="domain" description="MoaB/Mog" evidence="6">
    <location>
        <begin position="443"/>
        <end position="593"/>
    </location>
</feature>
<dbReference type="Pfam" id="PF00994">
    <property type="entry name" value="MoCF_biosynth"/>
    <property type="match status" value="2"/>
</dbReference>
<name>A0AAD9W7E8_PHOAM</name>
<dbReference type="PROSITE" id="PS01079">
    <property type="entry name" value="MOCF_BIOSYNTHESIS_2"/>
    <property type="match status" value="1"/>
</dbReference>
<evidence type="ECO:0000256" key="5">
    <source>
        <dbReference type="SAM" id="MobiDB-lite"/>
    </source>
</evidence>
<dbReference type="NCBIfam" id="NF045515">
    <property type="entry name" value="Glp_gephyrin"/>
    <property type="match status" value="1"/>
</dbReference>
<feature type="domain" description="MoaB/Mog" evidence="6">
    <location>
        <begin position="22"/>
        <end position="166"/>
    </location>
</feature>
<feature type="region of interest" description="Disordered" evidence="5">
    <location>
        <begin position="1078"/>
        <end position="1101"/>
    </location>
</feature>
<feature type="compositionally biased region" description="Low complexity" evidence="5">
    <location>
        <begin position="1196"/>
        <end position="1212"/>
    </location>
</feature>
<dbReference type="Gene3D" id="3.90.105.10">
    <property type="entry name" value="Molybdopterin biosynthesis moea protein, domain 2"/>
    <property type="match status" value="1"/>
</dbReference>
<dbReference type="Gene3D" id="3.40.980.10">
    <property type="entry name" value="MoaB/Mog-like domain"/>
    <property type="match status" value="2"/>
</dbReference>
<feature type="compositionally biased region" description="Basic and acidic residues" evidence="5">
    <location>
        <begin position="1118"/>
        <end position="1130"/>
    </location>
</feature>
<accession>A0AAD9W7E8</accession>
<dbReference type="PANTHER" id="PTHR10192">
    <property type="entry name" value="MOLYBDOPTERIN BIOSYNTHESIS PROTEIN"/>
    <property type="match status" value="1"/>
</dbReference>
<dbReference type="Proteomes" id="UP001265746">
    <property type="component" value="Unassembled WGS sequence"/>
</dbReference>
<reference evidence="7" key="1">
    <citation type="submission" date="2023-06" db="EMBL/GenBank/DDBJ databases">
        <authorList>
            <person name="Noh H."/>
        </authorList>
    </citation>
    <scope>NUCLEOTIDE SEQUENCE</scope>
    <source>
        <strain evidence="7">DUCC20226</strain>
    </source>
</reference>
<gene>
    <name evidence="7" type="ORF">N8I77_000724</name>
</gene>
<dbReference type="SMART" id="SM00852">
    <property type="entry name" value="MoCF_biosynth"/>
    <property type="match status" value="2"/>
</dbReference>
<dbReference type="InterPro" id="IPR036425">
    <property type="entry name" value="MoaB/Mog-like_dom_sf"/>
</dbReference>
<dbReference type="GO" id="GO:0061599">
    <property type="term" value="F:molybdopterin molybdotransferase activity"/>
    <property type="evidence" value="ECO:0007669"/>
    <property type="project" value="TreeGrafter"/>
</dbReference>
<proteinExistence type="inferred from homology"/>
<dbReference type="InterPro" id="IPR036688">
    <property type="entry name" value="MoeA_C_domain_IV_sf"/>
</dbReference>
<dbReference type="Pfam" id="PF03454">
    <property type="entry name" value="MoeA_C"/>
    <property type="match status" value="1"/>
</dbReference>
<dbReference type="InterPro" id="IPR001453">
    <property type="entry name" value="MoaB/Mog_dom"/>
</dbReference>
<dbReference type="EMBL" id="JAUJFL010000001">
    <property type="protein sequence ID" value="KAK2613847.1"/>
    <property type="molecule type" value="Genomic_DNA"/>
</dbReference>
<dbReference type="Gene3D" id="2.170.190.11">
    <property type="entry name" value="Molybdopterin biosynthesis moea protein, domain 3"/>
    <property type="match status" value="1"/>
</dbReference>
<dbReference type="SUPFAM" id="SSF63867">
    <property type="entry name" value="MoeA C-terminal domain-like"/>
    <property type="match status" value="1"/>
</dbReference>
<organism evidence="7 8">
    <name type="scientific">Phomopsis amygdali</name>
    <name type="common">Fusicoccum amygdali</name>
    <dbReference type="NCBI Taxonomy" id="1214568"/>
    <lineage>
        <taxon>Eukaryota</taxon>
        <taxon>Fungi</taxon>
        <taxon>Dikarya</taxon>
        <taxon>Ascomycota</taxon>
        <taxon>Pezizomycotina</taxon>
        <taxon>Sordariomycetes</taxon>
        <taxon>Sordariomycetidae</taxon>
        <taxon>Diaporthales</taxon>
        <taxon>Diaporthaceae</taxon>
        <taxon>Diaporthe</taxon>
    </lineage>
</organism>
<dbReference type="FunFam" id="3.40.980.10:FF:000011">
    <property type="entry name" value="Molybdopterin molybdenumtransferase"/>
    <property type="match status" value="1"/>
</dbReference>
<evidence type="ECO:0000256" key="2">
    <source>
        <dbReference type="ARBA" id="ARBA00007589"/>
    </source>
</evidence>
<feature type="compositionally biased region" description="Polar residues" evidence="5">
    <location>
        <begin position="1145"/>
        <end position="1157"/>
    </location>
</feature>
<dbReference type="AlphaFoldDB" id="A0AAD9W7E8"/>
<dbReference type="GO" id="GO:0005829">
    <property type="term" value="C:cytosol"/>
    <property type="evidence" value="ECO:0007669"/>
    <property type="project" value="TreeGrafter"/>
</dbReference>
<dbReference type="PANTHER" id="PTHR10192:SF5">
    <property type="entry name" value="GEPHYRIN"/>
    <property type="match status" value="1"/>
</dbReference>
<dbReference type="InterPro" id="IPR008284">
    <property type="entry name" value="MoCF_biosynth_CS"/>
</dbReference>
<evidence type="ECO:0000256" key="4">
    <source>
        <dbReference type="ARBA" id="ARBA00023150"/>
    </source>
</evidence>
<dbReference type="InterPro" id="IPR005111">
    <property type="entry name" value="MoeA_C_domain_IV"/>
</dbReference>
<protein>
    <recommendedName>
        <fullName evidence="6">MoaB/Mog domain-containing protein</fullName>
    </recommendedName>
</protein>
<comment type="similarity">
    <text evidence="3">In the C-terminal section; belongs to the MoeA family.</text>
</comment>
<dbReference type="InterPro" id="IPR038987">
    <property type="entry name" value="MoeA-like"/>
</dbReference>